<keyword evidence="3" id="KW-0812">Transmembrane</keyword>
<dbReference type="OrthoDB" id="5830152at2759"/>
<organism evidence="5 6">
    <name type="scientific">Bursaphelenchus okinawaensis</name>
    <dbReference type="NCBI Taxonomy" id="465554"/>
    <lineage>
        <taxon>Eukaryota</taxon>
        <taxon>Metazoa</taxon>
        <taxon>Ecdysozoa</taxon>
        <taxon>Nematoda</taxon>
        <taxon>Chromadorea</taxon>
        <taxon>Rhabditida</taxon>
        <taxon>Tylenchina</taxon>
        <taxon>Tylenchomorpha</taxon>
        <taxon>Aphelenchoidea</taxon>
        <taxon>Aphelenchoididae</taxon>
        <taxon>Bursaphelenchus</taxon>
    </lineage>
</organism>
<proteinExistence type="inferred from homology"/>
<dbReference type="EC" id="3.1.3.16" evidence="1"/>
<feature type="domain" description="Serine/threonine specific protein phosphatases" evidence="4">
    <location>
        <begin position="166"/>
        <end position="171"/>
    </location>
</feature>
<dbReference type="InterPro" id="IPR029052">
    <property type="entry name" value="Metallo-depent_PP-like"/>
</dbReference>
<dbReference type="SUPFAM" id="SSF56300">
    <property type="entry name" value="Metallo-dependent phosphatases"/>
    <property type="match status" value="1"/>
</dbReference>
<keyword evidence="3" id="KW-1133">Transmembrane helix</keyword>
<dbReference type="Proteomes" id="UP000783686">
    <property type="component" value="Unassembled WGS sequence"/>
</dbReference>
<comment type="caution">
    <text evidence="5">The sequence shown here is derived from an EMBL/GenBank/DDBJ whole genome shotgun (WGS) entry which is preliminary data.</text>
</comment>
<evidence type="ECO:0000256" key="1">
    <source>
        <dbReference type="RuleBase" id="RU004273"/>
    </source>
</evidence>
<evidence type="ECO:0000256" key="3">
    <source>
        <dbReference type="SAM" id="Phobius"/>
    </source>
</evidence>
<feature type="transmembrane region" description="Helical" evidence="3">
    <location>
        <begin position="196"/>
        <end position="221"/>
    </location>
</feature>
<dbReference type="GO" id="GO:0004722">
    <property type="term" value="F:protein serine/threonine phosphatase activity"/>
    <property type="evidence" value="ECO:0007669"/>
    <property type="project" value="UniProtKB-EC"/>
</dbReference>
<dbReference type="InterPro" id="IPR004843">
    <property type="entry name" value="Calcineurin-like_PHP"/>
</dbReference>
<dbReference type="EMBL" id="CAJFCW020000002">
    <property type="protein sequence ID" value="CAG9088466.1"/>
    <property type="molecule type" value="Genomic_DNA"/>
</dbReference>
<dbReference type="Proteomes" id="UP000614601">
    <property type="component" value="Unassembled WGS sequence"/>
</dbReference>
<comment type="similarity">
    <text evidence="1">Belongs to the PPP phosphatase family.</text>
</comment>
<dbReference type="PROSITE" id="PS00125">
    <property type="entry name" value="SER_THR_PHOSPHATASE"/>
    <property type="match status" value="1"/>
</dbReference>
<accession>A0A811K196</accession>
<evidence type="ECO:0000256" key="2">
    <source>
        <dbReference type="SAM" id="MobiDB-lite"/>
    </source>
</evidence>
<dbReference type="Gene3D" id="3.60.21.10">
    <property type="match status" value="1"/>
</dbReference>
<dbReference type="PANTHER" id="PTHR11668:SF477">
    <property type="entry name" value="SERINE_THREONINE-PROTEIN PHOSPHATASE"/>
    <property type="match status" value="1"/>
</dbReference>
<dbReference type="InterPro" id="IPR050341">
    <property type="entry name" value="PP1_catalytic_subunit"/>
</dbReference>
<dbReference type="GO" id="GO:0005737">
    <property type="term" value="C:cytoplasm"/>
    <property type="evidence" value="ECO:0007669"/>
    <property type="project" value="TreeGrafter"/>
</dbReference>
<dbReference type="Pfam" id="PF00149">
    <property type="entry name" value="Metallophos"/>
    <property type="match status" value="1"/>
</dbReference>
<evidence type="ECO:0000313" key="6">
    <source>
        <dbReference type="Proteomes" id="UP000614601"/>
    </source>
</evidence>
<evidence type="ECO:0000259" key="4">
    <source>
        <dbReference type="PROSITE" id="PS00125"/>
    </source>
</evidence>
<dbReference type="EMBL" id="CAJFDH010000002">
    <property type="protein sequence ID" value="CAD5209098.1"/>
    <property type="molecule type" value="Genomic_DNA"/>
</dbReference>
<gene>
    <name evidence="5" type="ORF">BOKJ2_LOCUS2510</name>
</gene>
<name>A0A811K196_9BILA</name>
<dbReference type="GO" id="GO:0005634">
    <property type="term" value="C:nucleus"/>
    <property type="evidence" value="ECO:0007669"/>
    <property type="project" value="TreeGrafter"/>
</dbReference>
<dbReference type="PANTHER" id="PTHR11668">
    <property type="entry name" value="SERINE/THREONINE PROTEIN PHOSPHATASE"/>
    <property type="match status" value="1"/>
</dbReference>
<dbReference type="SMART" id="SM00156">
    <property type="entry name" value="PP2Ac"/>
    <property type="match status" value="1"/>
</dbReference>
<keyword evidence="1" id="KW-0378">Hydrolase</keyword>
<evidence type="ECO:0000313" key="5">
    <source>
        <dbReference type="EMBL" id="CAD5209098.1"/>
    </source>
</evidence>
<keyword evidence="6" id="KW-1185">Reference proteome</keyword>
<keyword evidence="3" id="KW-0472">Membrane</keyword>
<dbReference type="AlphaFoldDB" id="A0A811K196"/>
<feature type="region of interest" description="Disordered" evidence="2">
    <location>
        <begin position="1"/>
        <end position="23"/>
    </location>
</feature>
<dbReference type="PRINTS" id="PR00114">
    <property type="entry name" value="STPHPHTASE"/>
</dbReference>
<reference evidence="5" key="1">
    <citation type="submission" date="2020-09" db="EMBL/GenBank/DDBJ databases">
        <authorList>
            <person name="Kikuchi T."/>
        </authorList>
    </citation>
    <scope>NUCLEOTIDE SEQUENCE</scope>
    <source>
        <strain evidence="5">SH1</strain>
    </source>
</reference>
<dbReference type="InterPro" id="IPR006186">
    <property type="entry name" value="Ser/Thr-sp_prot-phosphatase"/>
</dbReference>
<protein>
    <recommendedName>
        <fullName evidence="1">Serine/threonine-protein phosphatase</fullName>
        <ecNumber evidence="1">3.1.3.16</ecNumber>
    </recommendedName>
</protein>
<comment type="catalytic activity">
    <reaction evidence="1">
        <text>O-phospho-L-threonyl-[protein] + H2O = L-threonyl-[protein] + phosphate</text>
        <dbReference type="Rhea" id="RHEA:47004"/>
        <dbReference type="Rhea" id="RHEA-COMP:11060"/>
        <dbReference type="Rhea" id="RHEA-COMP:11605"/>
        <dbReference type="ChEBI" id="CHEBI:15377"/>
        <dbReference type="ChEBI" id="CHEBI:30013"/>
        <dbReference type="ChEBI" id="CHEBI:43474"/>
        <dbReference type="ChEBI" id="CHEBI:61977"/>
        <dbReference type="EC" id="3.1.3.16"/>
    </reaction>
</comment>
<sequence length="354" mass="40482">MKKIFKTRDENNNRRGRTTDDYRPRVPVVPAVASPIKAESPETLKIKTEGVKAWLNQIIDTLLNKWTPAKSQALFSGEELNELCLRAREVFWSEELMVERPSPCSIVGDIHGQFEDLVGMLKLNGLPPTTRYVFLGDYVDRGAYSIEVVALLFAYKVLYPKEVVLLRGNHESRPVNMQYGFYLECKRRYSIGLYEVFQYAFYCMPFCALLADCILCMHGGISDDMKHLNMMKHIDRPCDIPDIGIQADLTWADPDPNTEYYEESPRGAAKVFGEIACDDFCNTHALKLIVRAHQVVSEGYEFFCKKKLCTIFSAPYYCQQNENAACIMNITEHLDISFKIFRPVIAKKKGFTAT</sequence>